<organism evidence="5 6">
    <name type="scientific">Blastochloris tepida</name>
    <dbReference type="NCBI Taxonomy" id="2233851"/>
    <lineage>
        <taxon>Bacteria</taxon>
        <taxon>Pseudomonadati</taxon>
        <taxon>Pseudomonadota</taxon>
        <taxon>Alphaproteobacteria</taxon>
        <taxon>Hyphomicrobiales</taxon>
        <taxon>Blastochloridaceae</taxon>
        <taxon>Blastochloris</taxon>
    </lineage>
</organism>
<evidence type="ECO:0000259" key="3">
    <source>
        <dbReference type="Pfam" id="PF20695"/>
    </source>
</evidence>
<dbReference type="Pfam" id="PF20695">
    <property type="entry name" value="UbiD_N"/>
    <property type="match status" value="1"/>
</dbReference>
<dbReference type="Pfam" id="PF20696">
    <property type="entry name" value="UbiD_C"/>
    <property type="match status" value="1"/>
</dbReference>
<dbReference type="GO" id="GO:0008694">
    <property type="term" value="F:4-hydroxy-3-polyprenylbenzoate decarboxylase activity"/>
    <property type="evidence" value="ECO:0007669"/>
    <property type="project" value="TreeGrafter"/>
</dbReference>
<dbReference type="PANTHER" id="PTHR30108">
    <property type="entry name" value="3-OCTAPRENYL-4-HYDROXYBENZOATE CARBOXY-LYASE-RELATED"/>
    <property type="match status" value="1"/>
</dbReference>
<dbReference type="SUPFAM" id="SSF50475">
    <property type="entry name" value="FMN-binding split barrel"/>
    <property type="match status" value="1"/>
</dbReference>
<dbReference type="Gene3D" id="1.20.5.570">
    <property type="entry name" value="Single helix bin"/>
    <property type="match status" value="1"/>
</dbReference>
<evidence type="ECO:0000313" key="5">
    <source>
        <dbReference type="EMBL" id="BBF94176.1"/>
    </source>
</evidence>
<dbReference type="PANTHER" id="PTHR30108:SF17">
    <property type="entry name" value="FERULIC ACID DECARBOXYLASE 1"/>
    <property type="match status" value="1"/>
</dbReference>
<dbReference type="InterPro" id="IPR048304">
    <property type="entry name" value="UbiD_Rift_dom"/>
</dbReference>
<evidence type="ECO:0000259" key="4">
    <source>
        <dbReference type="Pfam" id="PF20696"/>
    </source>
</evidence>
<feature type="domain" description="3-octaprenyl-4-hydroxybenzoate carboxy-lyase-like N-terminal" evidence="3">
    <location>
        <begin position="76"/>
        <end position="157"/>
    </location>
</feature>
<accession>A0A348G3P3</accession>
<dbReference type="InterPro" id="IPR002830">
    <property type="entry name" value="UbiD"/>
</dbReference>
<dbReference type="AlphaFoldDB" id="A0A348G3P3"/>
<protein>
    <submittedName>
        <fullName evidence="5">3-octaprenyl-4-hydroxybenzoate carboxy-lyase</fullName>
    </submittedName>
</protein>
<sequence length="558" mass="60711">MVGGWGGRVPANGSGRFGTDQSLRAITGFTGHGSIALCAPSCQSRTRGLRPQVFAEDHPVPIRSLPPFRDLPAFLTFLEGKGQLHRIKEPISTVHTVTEIHRRVIEKGGPVLVFERPIRADGTISTIPLVTNLFGTVERVALGFGIGPEDLRPLGEALAELRSPSAPNSLRDLIDRLPLARAALRTRPAETSSAPVQEVVITGADVDVTQIPVQTCWPDEPAPLITWPLVITCPPGEFEATHANVGVYRVQVLGPDRLIMRWLSMRGGAQHFRRWQAQGRDMPVALAIGTDPGTMLSAVMPLPEGISELTFAGLVRGERPRLTKAVSVPLMVPADAEIVIEGVVSATETAPEGPYGDHTGYYNSVEEFPVMRVTAITRKAKPLYLSTFTGRAPDEPSVMGAAMNEMFIPVVKRQFPEIVDVWLPPEACSYRIAVVAFKKSYPGHARRLMMALWSVLPQFTMTKLIIAVDADVKARDWSDVMWAVATRSDPSRDLLVLTDTPIDYLDFASPKAGLGGKLGIDATTKIGTETEREYGRVLKMSSDTEAVVDAIWAKLGLK</sequence>
<dbReference type="OrthoDB" id="9809841at2"/>
<name>A0A348G3P3_9HYPH</name>
<dbReference type="Pfam" id="PF01977">
    <property type="entry name" value="UbiD"/>
    <property type="match status" value="1"/>
</dbReference>
<dbReference type="Gene3D" id="3.40.1670.10">
    <property type="entry name" value="UbiD C-terminal domain-like"/>
    <property type="match status" value="1"/>
</dbReference>
<dbReference type="GO" id="GO:0005829">
    <property type="term" value="C:cytosol"/>
    <property type="evidence" value="ECO:0007669"/>
    <property type="project" value="TreeGrafter"/>
</dbReference>
<dbReference type="InterPro" id="IPR049381">
    <property type="entry name" value="UbiD-like_C"/>
</dbReference>
<evidence type="ECO:0000259" key="2">
    <source>
        <dbReference type="Pfam" id="PF01977"/>
    </source>
</evidence>
<dbReference type="Proteomes" id="UP000266934">
    <property type="component" value="Chromosome"/>
</dbReference>
<dbReference type="SUPFAM" id="SSF143968">
    <property type="entry name" value="UbiD C-terminal domain-like"/>
    <property type="match status" value="1"/>
</dbReference>
<keyword evidence="6" id="KW-1185">Reference proteome</keyword>
<dbReference type="KEGG" id="blag:BLTE_28610"/>
<reference evidence="5 6" key="1">
    <citation type="submission" date="2018-08" db="EMBL/GenBank/DDBJ databases">
        <title>Complete genome sequencing of Blastochloris tepida GI.</title>
        <authorList>
            <person name="Tsukatani Y."/>
            <person name="Mori H."/>
        </authorList>
    </citation>
    <scope>NUCLEOTIDE SEQUENCE [LARGE SCALE GENOMIC DNA]</scope>
    <source>
        <strain evidence="5 6">GI</strain>
    </source>
</reference>
<dbReference type="FunFam" id="3.40.1670.10:FF:000001">
    <property type="entry name" value="3-octaprenyl-4-hydroxybenzoate carboxy-lyase"/>
    <property type="match status" value="1"/>
</dbReference>
<gene>
    <name evidence="5" type="ORF">BLTE_28610</name>
</gene>
<dbReference type="InterPro" id="IPR049383">
    <property type="entry name" value="UbiD-like_N"/>
</dbReference>
<comment type="similarity">
    <text evidence="1">Belongs to the UbiD family.</text>
</comment>
<feature type="domain" description="3-octaprenyl-4-hydroxybenzoate carboxy-lyase-like C-terminal" evidence="4">
    <location>
        <begin position="398"/>
        <end position="522"/>
    </location>
</feature>
<dbReference type="EMBL" id="AP018907">
    <property type="protein sequence ID" value="BBF94176.1"/>
    <property type="molecule type" value="Genomic_DNA"/>
</dbReference>
<feature type="domain" description="3-octaprenyl-4-hydroxybenzoate carboxy-lyase-like Rift-related" evidence="2">
    <location>
        <begin position="190"/>
        <end position="391"/>
    </location>
</feature>
<keyword evidence="5" id="KW-0456">Lyase</keyword>
<dbReference type="NCBIfam" id="TIGR00148">
    <property type="entry name" value="UbiD family decarboxylase"/>
    <property type="match status" value="1"/>
</dbReference>
<dbReference type="GO" id="GO:0006744">
    <property type="term" value="P:ubiquinone biosynthetic process"/>
    <property type="evidence" value="ECO:0007669"/>
    <property type="project" value="TreeGrafter"/>
</dbReference>
<evidence type="ECO:0000313" key="6">
    <source>
        <dbReference type="Proteomes" id="UP000266934"/>
    </source>
</evidence>
<proteinExistence type="inferred from homology"/>
<evidence type="ECO:0000256" key="1">
    <source>
        <dbReference type="ARBA" id="ARBA00010021"/>
    </source>
</evidence>